<evidence type="ECO:0000313" key="4">
    <source>
        <dbReference type="Proteomes" id="UP000007494"/>
    </source>
</evidence>
<protein>
    <submittedName>
        <fullName evidence="2">Uncharacterized protein</fullName>
    </submittedName>
</protein>
<reference evidence="2" key="2">
    <citation type="submission" date="2011-03" db="EMBL/GenBank/DDBJ databases">
        <title>Comparative genomics and transcriptomics of Neospora caninum and Toxoplasma gondii.</title>
        <authorList>
            <person name="Reid A.J."/>
            <person name="Sohal A."/>
            <person name="Harris D."/>
            <person name="Quail M."/>
            <person name="Sanders M."/>
            <person name="Berriman M."/>
            <person name="Wastling J.M."/>
            <person name="Pain A."/>
        </authorList>
    </citation>
    <scope>NUCLEOTIDE SEQUENCE</scope>
    <source>
        <strain evidence="2">Liverpool</strain>
    </source>
</reference>
<dbReference type="eggNOG" id="ENOG502QZPZ">
    <property type="taxonomic scope" value="Eukaryota"/>
</dbReference>
<feature type="region of interest" description="Disordered" evidence="1">
    <location>
        <begin position="699"/>
        <end position="748"/>
    </location>
</feature>
<organism evidence="2 4">
    <name type="scientific">Neospora caninum (strain Liverpool)</name>
    <dbReference type="NCBI Taxonomy" id="572307"/>
    <lineage>
        <taxon>Eukaryota</taxon>
        <taxon>Sar</taxon>
        <taxon>Alveolata</taxon>
        <taxon>Apicomplexa</taxon>
        <taxon>Conoidasida</taxon>
        <taxon>Coccidia</taxon>
        <taxon>Eucoccidiorida</taxon>
        <taxon>Eimeriorina</taxon>
        <taxon>Sarcocystidae</taxon>
        <taxon>Neospora</taxon>
    </lineage>
</organism>
<dbReference type="RefSeq" id="XP_003883071.1">
    <property type="nucleotide sequence ID" value="XM_003883022.1"/>
</dbReference>
<evidence type="ECO:0000256" key="1">
    <source>
        <dbReference type="SAM" id="MobiDB-lite"/>
    </source>
</evidence>
<feature type="compositionally biased region" description="Low complexity" evidence="1">
    <location>
        <begin position="22"/>
        <end position="35"/>
    </location>
</feature>
<reference evidence="3" key="4">
    <citation type="journal article" date="2015" name="PLoS ONE">
        <title>Comprehensive Evaluation of Toxoplasma gondii VEG and Neospora caninum LIV Genomes with Tachyzoite Stage Transcriptome and Proteome Defines Novel Transcript Features.</title>
        <authorList>
            <person name="Ramaprasad A."/>
            <person name="Mourier T."/>
            <person name="Naeem R."/>
            <person name="Malas T.B."/>
            <person name="Moussa E."/>
            <person name="Panigrahi A."/>
            <person name="Vermont S.J."/>
            <person name="Otto T.D."/>
            <person name="Wastling J."/>
            <person name="Pain A."/>
        </authorList>
    </citation>
    <scope>NUCLEOTIDE SEQUENCE</scope>
    <source>
        <strain evidence="3">Liverpool</strain>
    </source>
</reference>
<evidence type="ECO:0000313" key="2">
    <source>
        <dbReference type="EMBL" id="CBZ53039.1"/>
    </source>
</evidence>
<feature type="region of interest" description="Disordered" evidence="1">
    <location>
        <begin position="803"/>
        <end position="832"/>
    </location>
</feature>
<dbReference type="AlphaFoldDB" id="F0VH45"/>
<dbReference type="EMBL" id="FR823389">
    <property type="protein sequence ID" value="CBZ53039.1"/>
    <property type="molecule type" value="Genomic_DNA"/>
</dbReference>
<dbReference type="GeneID" id="13443148"/>
<feature type="region of interest" description="Disordered" evidence="1">
    <location>
        <begin position="573"/>
        <end position="607"/>
    </location>
</feature>
<name>F0VH45_NEOCL</name>
<dbReference type="InterPro" id="IPR051002">
    <property type="entry name" value="UBA_autophagy_assoc_protein"/>
</dbReference>
<dbReference type="Proteomes" id="UP000007494">
    <property type="component" value="Chromosome VIIb"/>
</dbReference>
<dbReference type="PANTHER" id="PTHR31915:SF6">
    <property type="entry name" value="SKICH DOMAIN-CONTAINING PROTEIN"/>
    <property type="match status" value="1"/>
</dbReference>
<feature type="region of interest" description="Disordered" evidence="1">
    <location>
        <begin position="1"/>
        <end position="35"/>
    </location>
</feature>
<dbReference type="InParanoid" id="F0VH45"/>
<feature type="compositionally biased region" description="Polar residues" evidence="1">
    <location>
        <begin position="61"/>
        <end position="72"/>
    </location>
</feature>
<feature type="region of interest" description="Disordered" evidence="1">
    <location>
        <begin position="61"/>
        <end position="107"/>
    </location>
</feature>
<feature type="region of interest" description="Disordered" evidence="1">
    <location>
        <begin position="403"/>
        <end position="424"/>
    </location>
</feature>
<keyword evidence="4" id="KW-1185">Reference proteome</keyword>
<gene>
    <name evidence="3" type="ORF">BN1204_028280</name>
    <name evidence="2" type="ORF">NCLIV_028280</name>
</gene>
<reference evidence="4" key="3">
    <citation type="journal article" date="2012" name="PLoS Pathog.">
        <title>Comparative genomics of the apicomplexan parasites Toxoplasma gondii and Neospora caninum: Coccidia differing in host range and transmission strategy.</title>
        <authorList>
            <person name="Reid A.J."/>
            <person name="Vermont S.J."/>
            <person name="Cotton J.A."/>
            <person name="Harris D."/>
            <person name="Hill-Cawthorne G.A."/>
            <person name="Konen-Waisman S."/>
            <person name="Latham S.M."/>
            <person name="Mourier T."/>
            <person name="Norton R."/>
            <person name="Quail M.A."/>
            <person name="Sanders M."/>
            <person name="Shanmugam D."/>
            <person name="Sohal A."/>
            <person name="Wasmuth J.D."/>
            <person name="Brunk B."/>
            <person name="Grigg M.E."/>
            <person name="Howard J.C."/>
            <person name="Parkinson J."/>
            <person name="Roos D.S."/>
            <person name="Trees A.J."/>
            <person name="Berriman M."/>
            <person name="Pain A."/>
            <person name="Wastling J.M."/>
        </authorList>
    </citation>
    <scope>NUCLEOTIDE SEQUENCE [LARGE SCALE GENOMIC DNA]</scope>
    <source>
        <strain evidence="4">Liverpool</strain>
    </source>
</reference>
<evidence type="ECO:0000313" key="3">
    <source>
        <dbReference type="EMBL" id="CEL67023.1"/>
    </source>
</evidence>
<dbReference type="VEuPathDB" id="ToxoDB:NCLIV_028280"/>
<feature type="compositionally biased region" description="Low complexity" evidence="1">
    <location>
        <begin position="243"/>
        <end position="257"/>
    </location>
</feature>
<reference evidence="2" key="1">
    <citation type="submission" date="2011-02" db="EMBL/GenBank/DDBJ databases">
        <authorList>
            <person name="Aslett M."/>
        </authorList>
    </citation>
    <scope>NUCLEOTIDE SEQUENCE</scope>
    <source>
        <strain evidence="2">Liverpool</strain>
    </source>
</reference>
<accession>F0VH45</accession>
<dbReference type="OrthoDB" id="329964at2759"/>
<sequence length="964" mass="107349">MKGRSADAGGDRSSRSATHCNARSSRGGSPSSAPRLGICRELSALGSELQALDLQQQILFDPSVSPNDNRLTVSFPPFTRQVEDESAGALPRESPATKFRSSRQRDGLDEVLGELAKPVDLGVSPPPSISAAAKREAVADASLRPLPAPTDTRLRKLEDAPSKFRIGVRQQARPVTYAEAVDRTRKDNERQEKGAVRFAAASAAVAAAATAVGADADQIECFVTVEEEASPVQVSQEKVGERAGSSGSETATGGEQSVPWSTPKMVQSAAVGPRREVSRVPSPARKRETETHMPDAVSEPRVYSHSRWVDERRGEGGAPPGQFPFPKGLTEMQERMEEEWIDRERRLRAEHKRELERAVAHASEKLSREYSRRLVFELQEQEKALLAEMHERHRQALAEIRSISESKTDAQEETQRFQHEASAKEHQLQKVLHEARLLESEREALAAKVQHLEAENASLHAALASLEKQTCSQRAKEEDLQLRLDRLKASNDRLQVQLQHEQQLAANFAQKRRGLEREVEVLDEKRAVAEREWKRVAAELRELQERQAGLCASNAHLQNELDNAIRHGKNLEQRIDEDKSKDDERQKLSQRVEKLEEEKETTERRHTDEITSLRNRIKHLDAVECQLRTTLQDFNSQNLEVKRLRDENATLLAELRHQNKEDYTKKLDQQALHNDLITVKQENTDLRKELSRLIKERNSAGSCGSLPPYTPARPNSLSTAPSPDNPLAMQLYSSETPPVGGPAGGRQDPMMTEHDASVCPSLTGTFNRRCFTSAGKPWCVEDPSIPPSNLHREAFDSPTLRAKQTALRCPTSINPPGRRTQPPPAAGDASNPIQHVHYPTVASRVGMRGDHPSYMYEGYHGELRQAAALGALAESGPTRGISPAAALPVTAETPEQIASLESQLLLLATERKRIEGELSKIPSARGRTARERQQLQCLESRLAEVDGTMHRMKQTLFQAQRRKN</sequence>
<dbReference type="OMA" id="ERMEEEW"/>
<dbReference type="EMBL" id="LN714482">
    <property type="protein sequence ID" value="CEL67023.1"/>
    <property type="molecule type" value="Genomic_DNA"/>
</dbReference>
<feature type="region of interest" description="Disordered" evidence="1">
    <location>
        <begin position="230"/>
        <end position="303"/>
    </location>
</feature>
<dbReference type="PANTHER" id="PTHR31915">
    <property type="entry name" value="SKICH DOMAIN-CONTAINING PROTEIN"/>
    <property type="match status" value="1"/>
</dbReference>
<feature type="compositionally biased region" description="Polar residues" evidence="1">
    <location>
        <begin position="713"/>
        <end position="722"/>
    </location>
</feature>
<proteinExistence type="predicted"/>